<dbReference type="RefSeq" id="WP_013576867.1">
    <property type="nucleotide sequence ID" value="NC_015061.1"/>
</dbReference>
<name>A0A0H3FJM4_RAHSY</name>
<organism evidence="2 3">
    <name type="scientific">Rahnella sp. (strain Y9602)</name>
    <dbReference type="NCBI Taxonomy" id="2703885"/>
    <lineage>
        <taxon>Bacteria</taxon>
        <taxon>Pseudomonadati</taxon>
        <taxon>Pseudomonadota</taxon>
        <taxon>Gammaproteobacteria</taxon>
        <taxon>Enterobacterales</taxon>
        <taxon>Yersiniaceae</taxon>
        <taxon>Rahnella</taxon>
    </lineage>
</organism>
<reference evidence="3" key="1">
    <citation type="submission" date="2011-01" db="EMBL/GenBank/DDBJ databases">
        <title>Complete sequence of chromosome of Rahnella sp. Y9602.</title>
        <authorList>
            <consortium name="US DOE Joint Genome Institute"/>
            <person name="Lucas S."/>
            <person name="Copeland A."/>
            <person name="Lapidus A."/>
            <person name="Cheng J.-F."/>
            <person name="Goodwin L."/>
            <person name="Pitluck S."/>
            <person name="Lu M."/>
            <person name="Detter J.C."/>
            <person name="Han C."/>
            <person name="Tapia R."/>
            <person name="Land M."/>
            <person name="Hauser L."/>
            <person name="Kyrpides N."/>
            <person name="Ivanova N."/>
            <person name="Ovchinnikova G."/>
            <person name="Pagani I."/>
            <person name="Sobecky P.A."/>
            <person name="Martinez R.J."/>
            <person name="Woyke T."/>
        </authorList>
    </citation>
    <scope>NUCLEOTIDE SEQUENCE [LARGE SCALE GENOMIC DNA]</scope>
    <source>
        <strain evidence="3">Y9602</strain>
    </source>
</reference>
<evidence type="ECO:0000313" key="3">
    <source>
        <dbReference type="Proteomes" id="UP000007257"/>
    </source>
</evidence>
<dbReference type="SMART" id="SM00710">
    <property type="entry name" value="PbH1"/>
    <property type="match status" value="4"/>
</dbReference>
<dbReference type="Proteomes" id="UP000007257">
    <property type="component" value="Chromosome"/>
</dbReference>
<dbReference type="Gene3D" id="2.160.20.10">
    <property type="entry name" value="Single-stranded right-handed beta-helix, Pectin lyase-like"/>
    <property type="match status" value="1"/>
</dbReference>
<dbReference type="Pfam" id="PF13229">
    <property type="entry name" value="Beta_helix"/>
    <property type="match status" value="1"/>
</dbReference>
<dbReference type="InterPro" id="IPR011050">
    <property type="entry name" value="Pectin_lyase_fold/virulence"/>
</dbReference>
<proteinExistence type="predicted"/>
<evidence type="ECO:0000313" key="2">
    <source>
        <dbReference type="EMBL" id="ADW75175.1"/>
    </source>
</evidence>
<accession>A0A0H3FJM4</accession>
<dbReference type="HOGENOM" id="CLU_599743_0_0_6"/>
<dbReference type="EMBL" id="CP002505">
    <property type="protein sequence ID" value="ADW75175.1"/>
    <property type="molecule type" value="Genomic_DNA"/>
</dbReference>
<gene>
    <name evidence="2" type="ordered locus">Rahaq_3584</name>
</gene>
<dbReference type="InterPro" id="IPR012334">
    <property type="entry name" value="Pectin_lyas_fold"/>
</dbReference>
<protein>
    <recommendedName>
        <fullName evidence="1">Right handed beta helix domain-containing protein</fullName>
    </recommendedName>
</protein>
<sequence precursor="true">MKKFTRRDFLSSLAVCSMASIIPARIAYGKPLGQEQLLSLDINEGGVDRNGSIVLVKKPLILHAGHYSNITFYPDAGYFGPGPIFMARNGKVIHNNITVSGFSGPGCKILSDSEIGNSFIALGKCNYSNNGDLRRTTLTSSANMRFSPSIFVADSSLFKPGDFIWIGDGKFKIREIKGSEILLVTGVPPNIISPMVFSGGYDKCTVGQFVTMNGDDKHGIRIGNGGYGWDIDLSQSKIESSHNSGAGFYHACKKFNGKQIIENITSIGNGYINIGMSYMREGVIKNCIARDSGNNGIDVFATSKKVDIHDNIVSGAGVDGIFIGGDGESARVYDNKISNCRRVGILINARLNPIKEVFVKGNMILNSGMNSLTLTGVESGAVNENNLNGSVKRPTIYLERRNGLALSGILNISDNTILNSSSGDIGTNYPGYSNTSEATVQIKSARKLDVSGIKGY</sequence>
<evidence type="ECO:0000259" key="1">
    <source>
        <dbReference type="Pfam" id="PF13229"/>
    </source>
</evidence>
<reference evidence="2 3" key="2">
    <citation type="journal article" date="2012" name="J. Bacteriol.">
        <title>Complete Genome Sequence of Rahnella sp. Strain Y9602, a Gammaproteobacterium Isolate from Metal- and Radionuclide-Contaminated Soil.</title>
        <authorList>
            <person name="Martinez R.J."/>
            <person name="Bruce D."/>
            <person name="Detter C."/>
            <person name="Goodwin L.A."/>
            <person name="Han J."/>
            <person name="Han C.S."/>
            <person name="Held B."/>
            <person name="Land M.L."/>
            <person name="Mikhailova N."/>
            <person name="Nolan M."/>
            <person name="Pennacchio L."/>
            <person name="Pitluck S."/>
            <person name="Tapia R."/>
            <person name="Woyke T."/>
            <person name="Sobecky P.A."/>
        </authorList>
    </citation>
    <scope>NUCLEOTIDE SEQUENCE [LARGE SCALE GENOMIC DNA]</scope>
    <source>
        <strain evidence="2 3">Y9602</strain>
    </source>
</reference>
<dbReference type="OrthoDB" id="9966531at2"/>
<feature type="domain" description="Right handed beta helix" evidence="1">
    <location>
        <begin position="202"/>
        <end position="337"/>
    </location>
</feature>
<dbReference type="SUPFAM" id="SSF51126">
    <property type="entry name" value="Pectin lyase-like"/>
    <property type="match status" value="1"/>
</dbReference>
<dbReference type="KEGG" id="rah:Rahaq_3584"/>
<dbReference type="InterPro" id="IPR006626">
    <property type="entry name" value="PbH1"/>
</dbReference>
<dbReference type="AlphaFoldDB" id="A0A0H3FJM4"/>
<dbReference type="InterPro" id="IPR039448">
    <property type="entry name" value="Beta_helix"/>
</dbReference>